<evidence type="ECO:0000256" key="5">
    <source>
        <dbReference type="ARBA" id="ARBA00022989"/>
    </source>
</evidence>
<accession>W7YGR3</accession>
<proteinExistence type="inferred from homology"/>
<dbReference type="OrthoDB" id="8771795at2"/>
<gene>
    <name evidence="8" type="ORF">JCM16418_1685</name>
</gene>
<evidence type="ECO:0000256" key="7">
    <source>
        <dbReference type="SAM" id="Phobius"/>
    </source>
</evidence>
<dbReference type="STRING" id="1236976.JCM16418_1685"/>
<dbReference type="AlphaFoldDB" id="W7YGR3"/>
<dbReference type="RefSeq" id="WP_036647325.1">
    <property type="nucleotide sequence ID" value="NZ_BAVZ01000004.1"/>
</dbReference>
<keyword evidence="6 7" id="KW-0472">Membrane</keyword>
<evidence type="ECO:0000256" key="6">
    <source>
        <dbReference type="ARBA" id="ARBA00023136"/>
    </source>
</evidence>
<feature type="transmembrane region" description="Helical" evidence="7">
    <location>
        <begin position="82"/>
        <end position="103"/>
    </location>
</feature>
<feature type="transmembrane region" description="Helical" evidence="7">
    <location>
        <begin position="15"/>
        <end position="33"/>
    </location>
</feature>
<dbReference type="InterPro" id="IPR005524">
    <property type="entry name" value="DUF318"/>
</dbReference>
<evidence type="ECO:0000313" key="8">
    <source>
        <dbReference type="EMBL" id="GAF07657.1"/>
    </source>
</evidence>
<evidence type="ECO:0000256" key="3">
    <source>
        <dbReference type="ARBA" id="ARBA00022475"/>
    </source>
</evidence>
<feature type="transmembrane region" description="Helical" evidence="7">
    <location>
        <begin position="176"/>
        <end position="193"/>
    </location>
</feature>
<dbReference type="GO" id="GO:0005886">
    <property type="term" value="C:plasma membrane"/>
    <property type="evidence" value="ECO:0007669"/>
    <property type="project" value="UniProtKB-SubCell"/>
</dbReference>
<dbReference type="Pfam" id="PF03773">
    <property type="entry name" value="ArsP_1"/>
    <property type="match status" value="1"/>
</dbReference>
<keyword evidence="4 7" id="KW-0812">Transmembrane</keyword>
<dbReference type="PANTHER" id="PTHR43299:SF1">
    <property type="entry name" value="UPF0718 PROTEIN YRAQ"/>
    <property type="match status" value="1"/>
</dbReference>
<keyword evidence="5 7" id="KW-1133">Transmembrane helix</keyword>
<name>W7YGR3_9BACL</name>
<feature type="transmembrane region" description="Helical" evidence="7">
    <location>
        <begin position="229"/>
        <end position="250"/>
    </location>
</feature>
<reference evidence="8 9" key="1">
    <citation type="journal article" date="2014" name="Genome Announc.">
        <title>Draft Genome Sequence of Paenibacillus pini JCM 16418T, Isolated from the Rhizosphere of Pine Tree.</title>
        <authorList>
            <person name="Yuki M."/>
            <person name="Oshima K."/>
            <person name="Suda W."/>
            <person name="Oshida Y."/>
            <person name="Kitamura K."/>
            <person name="Iida Y."/>
            <person name="Hattori M."/>
            <person name="Ohkuma M."/>
        </authorList>
    </citation>
    <scope>NUCLEOTIDE SEQUENCE [LARGE SCALE GENOMIC DNA]</scope>
    <source>
        <strain evidence="8 9">JCM 16418</strain>
    </source>
</reference>
<dbReference type="Proteomes" id="UP000019364">
    <property type="component" value="Unassembled WGS sequence"/>
</dbReference>
<keyword evidence="3" id="KW-1003">Cell membrane</keyword>
<feature type="transmembrane region" description="Helical" evidence="7">
    <location>
        <begin position="298"/>
        <end position="319"/>
    </location>
</feature>
<feature type="transmembrane region" description="Helical" evidence="7">
    <location>
        <begin position="257"/>
        <end position="278"/>
    </location>
</feature>
<dbReference type="PANTHER" id="PTHR43299">
    <property type="entry name" value="UPF0718 PROTEIN YRAQ"/>
    <property type="match status" value="1"/>
</dbReference>
<evidence type="ECO:0000256" key="2">
    <source>
        <dbReference type="ARBA" id="ARBA00006386"/>
    </source>
</evidence>
<dbReference type="eggNOG" id="COG0701">
    <property type="taxonomic scope" value="Bacteria"/>
</dbReference>
<evidence type="ECO:0000256" key="4">
    <source>
        <dbReference type="ARBA" id="ARBA00022692"/>
    </source>
</evidence>
<comment type="similarity">
    <text evidence="2">Belongs to the UPF0718 family.</text>
</comment>
<feature type="transmembrane region" description="Helical" evidence="7">
    <location>
        <begin position="115"/>
        <end position="135"/>
    </location>
</feature>
<comment type="caution">
    <text evidence="8">The sequence shown here is derived from an EMBL/GenBank/DDBJ whole genome shotgun (WGS) entry which is preliminary data.</text>
</comment>
<feature type="transmembrane region" description="Helical" evidence="7">
    <location>
        <begin position="326"/>
        <end position="348"/>
    </location>
</feature>
<sequence>MSALSGNTRPRNKKTIWFVVLFVLIAIAGLSYVKWWPYYHKAFTAASKHSIGSSILSMDQVAPSWHAAVTYAQTYFKSVWKAAVLGILLGSLVQVLLPVRWLYKVLGKANFKSTLIGGVASLPGMMCTCCAAPVASGLRKRNVSVGAALAFWLGNPLLNPATLIFMAFVLSWKFTLLRLVLGIALTFGVSYFANRFAGTAEVPDALDPENEPIEVQEQGTFMQRWMKSLWIMIISVVPAYLIAVLLLGAFQSTMFPVWVGGGIAAIIVFAIVGTLFVIPTAAEIPIIQSFLTLGIGTGPAASLLVTLPAVSLPSILIVAKSFPSKVLLFVVGSVIATGIISGIAGSFLL</sequence>
<organism evidence="8 9">
    <name type="scientific">Paenibacillus pini JCM 16418</name>
    <dbReference type="NCBI Taxonomy" id="1236976"/>
    <lineage>
        <taxon>Bacteria</taxon>
        <taxon>Bacillati</taxon>
        <taxon>Bacillota</taxon>
        <taxon>Bacilli</taxon>
        <taxon>Bacillales</taxon>
        <taxon>Paenibacillaceae</taxon>
        <taxon>Paenibacillus</taxon>
    </lineage>
</organism>
<evidence type="ECO:0000313" key="9">
    <source>
        <dbReference type="Proteomes" id="UP000019364"/>
    </source>
</evidence>
<evidence type="ECO:0000256" key="1">
    <source>
        <dbReference type="ARBA" id="ARBA00004651"/>
    </source>
</evidence>
<keyword evidence="9" id="KW-1185">Reference proteome</keyword>
<dbReference type="EMBL" id="BAVZ01000004">
    <property type="protein sequence ID" value="GAF07657.1"/>
    <property type="molecule type" value="Genomic_DNA"/>
</dbReference>
<comment type="subcellular location">
    <subcellularLocation>
        <location evidence="1">Cell membrane</location>
        <topology evidence="1">Multi-pass membrane protein</topology>
    </subcellularLocation>
</comment>
<feature type="transmembrane region" description="Helical" evidence="7">
    <location>
        <begin position="147"/>
        <end position="169"/>
    </location>
</feature>
<protein>
    <submittedName>
        <fullName evidence="8">Protein yraQ</fullName>
    </submittedName>
</protein>